<dbReference type="UniPathway" id="UPA00148"/>
<accession>A0A2U9SI73</accession>
<dbReference type="InterPro" id="IPR014777">
    <property type="entry name" value="4pyrrole_Mease_sub1"/>
</dbReference>
<comment type="pathway">
    <text evidence="1">Cofactor biosynthesis; adenosylcobalamin biosynthesis.</text>
</comment>
<dbReference type="Pfam" id="PF00590">
    <property type="entry name" value="TP_methylase"/>
    <property type="match status" value="1"/>
</dbReference>
<reference evidence="7 8" key="1">
    <citation type="submission" date="2018-06" db="EMBL/GenBank/DDBJ databases">
        <title>Complete genome sequencing of Azospirillum sp. M2T2B2.</title>
        <authorList>
            <person name="Heo J."/>
            <person name="Kim S.-J."/>
            <person name="Kwon S.-W."/>
            <person name="Anandham R."/>
        </authorList>
    </citation>
    <scope>NUCLEOTIDE SEQUENCE [LARGE SCALE GENOMIC DNA]</scope>
    <source>
        <strain evidence="7 8">M2T2B2</strain>
        <plasmid evidence="7 8">unnamed3</plasmid>
    </source>
</reference>
<evidence type="ECO:0000256" key="1">
    <source>
        <dbReference type="ARBA" id="ARBA00004953"/>
    </source>
</evidence>
<evidence type="ECO:0000256" key="2">
    <source>
        <dbReference type="ARBA" id="ARBA00022573"/>
    </source>
</evidence>
<protein>
    <submittedName>
        <fullName evidence="7">Cobalamin biosynthesis bifunctional protein CbiET</fullName>
    </submittedName>
</protein>
<dbReference type="OrthoDB" id="9787825at2"/>
<feature type="domain" description="Tetrapyrrole methylase" evidence="6">
    <location>
        <begin position="7"/>
        <end position="191"/>
    </location>
</feature>
<dbReference type="PANTHER" id="PTHR43182">
    <property type="entry name" value="COBALT-PRECORRIN-6B C(15)-METHYLTRANSFERASE (DECARBOXYLATING)"/>
    <property type="match status" value="1"/>
</dbReference>
<dbReference type="SUPFAM" id="SSF53335">
    <property type="entry name" value="S-adenosyl-L-methionine-dependent methyltransferases"/>
    <property type="match status" value="1"/>
</dbReference>
<evidence type="ECO:0000313" key="7">
    <source>
        <dbReference type="EMBL" id="AWU97398.1"/>
    </source>
</evidence>
<dbReference type="InterPro" id="IPR035996">
    <property type="entry name" value="4pyrrol_Methylase_sf"/>
</dbReference>
<keyword evidence="5" id="KW-0949">S-adenosyl-L-methionine</keyword>
<dbReference type="InterPro" id="IPR000878">
    <property type="entry name" value="4pyrrol_Mease"/>
</dbReference>
<dbReference type="Gene3D" id="3.40.50.150">
    <property type="entry name" value="Vaccinia Virus protein VP39"/>
    <property type="match status" value="1"/>
</dbReference>
<dbReference type="RefSeq" id="WP_111070160.1">
    <property type="nucleotide sequence ID" value="NZ_CP029833.1"/>
</dbReference>
<evidence type="ECO:0000313" key="8">
    <source>
        <dbReference type="Proteomes" id="UP000249605"/>
    </source>
</evidence>
<dbReference type="InterPro" id="IPR029063">
    <property type="entry name" value="SAM-dependent_MTases_sf"/>
</dbReference>
<keyword evidence="7" id="KW-0614">Plasmid</keyword>
<keyword evidence="3" id="KW-0489">Methyltransferase</keyword>
<dbReference type="AlphaFoldDB" id="A0A2U9SI73"/>
<dbReference type="PANTHER" id="PTHR43182:SF1">
    <property type="entry name" value="COBALT-PRECORRIN-7 C(5)-METHYLTRANSFERASE"/>
    <property type="match status" value="1"/>
</dbReference>
<dbReference type="CDD" id="cd02440">
    <property type="entry name" value="AdoMet_MTases"/>
    <property type="match status" value="1"/>
</dbReference>
<dbReference type="SUPFAM" id="SSF53790">
    <property type="entry name" value="Tetrapyrrole methylase"/>
    <property type="match status" value="1"/>
</dbReference>
<organism evidence="7 8">
    <name type="scientific">Azospirillum ramasamyi</name>
    <dbReference type="NCBI Taxonomy" id="682998"/>
    <lineage>
        <taxon>Bacteria</taxon>
        <taxon>Pseudomonadati</taxon>
        <taxon>Pseudomonadota</taxon>
        <taxon>Alphaproteobacteria</taxon>
        <taxon>Rhodospirillales</taxon>
        <taxon>Azospirillaceae</taxon>
        <taxon>Azospirillum</taxon>
    </lineage>
</organism>
<evidence type="ECO:0000259" key="6">
    <source>
        <dbReference type="Pfam" id="PF00590"/>
    </source>
</evidence>
<dbReference type="GO" id="GO:0032259">
    <property type="term" value="P:methylation"/>
    <property type="evidence" value="ECO:0007669"/>
    <property type="project" value="UniProtKB-KW"/>
</dbReference>
<dbReference type="Proteomes" id="UP000249605">
    <property type="component" value="Plasmid unnamed3"/>
</dbReference>
<dbReference type="InterPro" id="IPR006365">
    <property type="entry name" value="Cbl_synth_CobL"/>
</dbReference>
<keyword evidence="4" id="KW-0808">Transferase</keyword>
<dbReference type="GO" id="GO:0009236">
    <property type="term" value="P:cobalamin biosynthetic process"/>
    <property type="evidence" value="ECO:0007669"/>
    <property type="project" value="UniProtKB-UniPathway"/>
</dbReference>
<gene>
    <name evidence="7" type="ORF">DM194_24350</name>
</gene>
<dbReference type="Gene3D" id="3.40.1010.10">
    <property type="entry name" value="Cobalt-precorrin-4 Transmethylase, Domain 1"/>
    <property type="match status" value="1"/>
</dbReference>
<dbReference type="PIRSF" id="PIRSF036428">
    <property type="entry name" value="CobL"/>
    <property type="match status" value="1"/>
</dbReference>
<dbReference type="GO" id="GO:0008276">
    <property type="term" value="F:protein methyltransferase activity"/>
    <property type="evidence" value="ECO:0007669"/>
    <property type="project" value="InterPro"/>
</dbReference>
<sequence>MGTARWLSIVGIGEDGWDGLPPAARAAVESAAILYGGSRHLDLVPAVAGQERLSWPSPMTDAFPGLIARRGQRVCVLASGDPSWYGVGATLSRLVPAAETTMIPAASAFSLAASRLGWPLQDCRCLTVHGRPLELVVPHLQPNAKLLLLSWDGTTPAKLAALLRARGFGASRLTVLEAMGGAREGRLEATAEAWTEERTADLNTIALDCAAAPGARILPLAPGLPDDWFEHDGQITKREVRAVTLSFLAPRRGELLWDVGAGSGSIGIEWMLRDPANRAIAVEHHPERIARILANAAALGVPGLTLARGKAPAALTGLDLHGLERPDAIFIGGGLTTEGVLATCWDALPPGGRIAANAVTLESEAVLFDAHKRLGGELTQIAVARASAVGGFRGWRAAMPVTLWRAEKPHAEGTWTA</sequence>
<dbReference type="EMBL" id="CP029833">
    <property type="protein sequence ID" value="AWU97398.1"/>
    <property type="molecule type" value="Genomic_DNA"/>
</dbReference>
<dbReference type="NCBIfam" id="TIGR02467">
    <property type="entry name" value="CbiE"/>
    <property type="match status" value="1"/>
</dbReference>
<dbReference type="InterPro" id="IPR012818">
    <property type="entry name" value="CbiE"/>
</dbReference>
<dbReference type="NCBIfam" id="TIGR02469">
    <property type="entry name" value="CbiT"/>
    <property type="match status" value="1"/>
</dbReference>
<evidence type="ECO:0000256" key="5">
    <source>
        <dbReference type="ARBA" id="ARBA00022691"/>
    </source>
</evidence>
<evidence type="ECO:0000256" key="4">
    <source>
        <dbReference type="ARBA" id="ARBA00022679"/>
    </source>
</evidence>
<dbReference type="InterPro" id="IPR050714">
    <property type="entry name" value="Cobalamin_biosynth_MTase"/>
</dbReference>
<proteinExistence type="predicted"/>
<dbReference type="KEGG" id="azm:DM194_24350"/>
<evidence type="ECO:0000256" key="3">
    <source>
        <dbReference type="ARBA" id="ARBA00022603"/>
    </source>
</evidence>
<geneLocation type="plasmid" evidence="7 8">
    <name>unnamed3</name>
</geneLocation>
<keyword evidence="8" id="KW-1185">Reference proteome</keyword>
<name>A0A2U9SI73_9PROT</name>
<dbReference type="CDD" id="cd11644">
    <property type="entry name" value="Precorrin-6Y-MT"/>
    <property type="match status" value="1"/>
</dbReference>
<keyword evidence="2" id="KW-0169">Cobalamin biosynthesis</keyword>
<dbReference type="InterPro" id="IPR014008">
    <property type="entry name" value="Cbl_synth_MTase_CbiT"/>
</dbReference>